<keyword evidence="12" id="KW-1185">Reference proteome</keyword>
<comment type="subcellular location">
    <subcellularLocation>
        <location evidence="1">Cell inner membrane</location>
        <topology evidence="1">Multi-pass membrane protein</topology>
    </subcellularLocation>
    <subcellularLocation>
        <location evidence="9">Cell membrane</location>
        <topology evidence="9">Multi-pass membrane protein</topology>
    </subcellularLocation>
</comment>
<feature type="transmembrane region" description="Helical" evidence="9">
    <location>
        <begin position="87"/>
        <end position="112"/>
    </location>
</feature>
<dbReference type="GO" id="GO:0006865">
    <property type="term" value="P:amino acid transport"/>
    <property type="evidence" value="ECO:0007669"/>
    <property type="project" value="UniProtKB-KW"/>
</dbReference>
<dbReference type="KEGG" id="mcic:A4R28_03785"/>
<evidence type="ECO:0000259" key="10">
    <source>
        <dbReference type="PROSITE" id="PS50928"/>
    </source>
</evidence>
<evidence type="ECO:0000256" key="8">
    <source>
        <dbReference type="ARBA" id="ARBA00023136"/>
    </source>
</evidence>
<dbReference type="InterPro" id="IPR010065">
    <property type="entry name" value="AA_ABC_transptr_permease_3TM"/>
</dbReference>
<feature type="domain" description="ABC transmembrane type-1" evidence="10">
    <location>
        <begin position="91"/>
        <end position="383"/>
    </location>
</feature>
<evidence type="ECO:0000256" key="7">
    <source>
        <dbReference type="ARBA" id="ARBA00022989"/>
    </source>
</evidence>
<feature type="transmembrane region" description="Helical" evidence="9">
    <location>
        <begin position="308"/>
        <end position="326"/>
    </location>
</feature>
<evidence type="ECO:0000256" key="1">
    <source>
        <dbReference type="ARBA" id="ARBA00004429"/>
    </source>
</evidence>
<name>A0AB38T8M6_9HYPH</name>
<accession>A0AB38T8M6</accession>
<dbReference type="EMBL" id="CP088147">
    <property type="protein sequence ID" value="UTU50651.1"/>
    <property type="molecule type" value="Genomic_DNA"/>
</dbReference>
<proteinExistence type="inferred from homology"/>
<keyword evidence="3 9" id="KW-0813">Transport</keyword>
<feature type="transmembrane region" description="Helical" evidence="9">
    <location>
        <begin position="25"/>
        <end position="43"/>
    </location>
</feature>
<dbReference type="PANTHER" id="PTHR30614:SF37">
    <property type="entry name" value="AMINO-ACID ABC TRANSPORTER PERMEASE PROTEIN YHDX-RELATED"/>
    <property type="match status" value="1"/>
</dbReference>
<dbReference type="PROSITE" id="PS50928">
    <property type="entry name" value="ABC_TM1"/>
    <property type="match status" value="1"/>
</dbReference>
<sequence length="395" mass="43054">MASQDVLREEPSRGSFINDPKIRGIFFQVLVVVLLVAGVWWIAHNVIDNLTRLRIASGFGFLKGRAGFDISESAIAYSSDSTYGRAILVGLLNTVIVAIVGIITATIIGFVIGIGRLSKNWLIRKICTVYVEVFRNIPPLLVIFFWYSGVLAVLPAPRDSINLPFGSFLNQRGFYFPRAVWGDGSWLIFVALLVGIAMAWFVARKARQRQMATGQQFPVFWTSAALIVGLPLLAYALSGFPLSFDYPKQSTFNLTGGFQVRPEFLSLYLALSCYTAAFIAEIVRAGIRGVSAGQTEAAGALGLRSGSILRLVVVPQAMRIVIPPLTSQYLNLTKNSSLAIAIGYPDLTATAGTVLNQTGQAVEGVVIMMVIYLAISLLTSLVMNWFNAKMALVER</sequence>
<evidence type="ECO:0000256" key="5">
    <source>
        <dbReference type="ARBA" id="ARBA00022692"/>
    </source>
</evidence>
<protein>
    <submittedName>
        <fullName evidence="11">Amino acid ABC transporter permease</fullName>
    </submittedName>
</protein>
<feature type="transmembrane region" description="Helical" evidence="9">
    <location>
        <begin position="224"/>
        <end position="244"/>
    </location>
</feature>
<evidence type="ECO:0000313" key="12">
    <source>
        <dbReference type="Proteomes" id="UP001060070"/>
    </source>
</evidence>
<feature type="transmembrane region" description="Helical" evidence="9">
    <location>
        <begin position="184"/>
        <end position="203"/>
    </location>
</feature>
<keyword evidence="5 9" id="KW-0812">Transmembrane</keyword>
<dbReference type="Gene3D" id="1.10.3720.10">
    <property type="entry name" value="MetI-like"/>
    <property type="match status" value="2"/>
</dbReference>
<evidence type="ECO:0000256" key="2">
    <source>
        <dbReference type="ARBA" id="ARBA00010072"/>
    </source>
</evidence>
<keyword evidence="6" id="KW-0029">Amino-acid transport</keyword>
<dbReference type="InterPro" id="IPR043429">
    <property type="entry name" value="ArtM/GltK/GlnP/TcyL/YhdX-like"/>
</dbReference>
<dbReference type="InterPro" id="IPR035906">
    <property type="entry name" value="MetI-like_sf"/>
</dbReference>
<dbReference type="Pfam" id="PF00528">
    <property type="entry name" value="BPD_transp_1"/>
    <property type="match status" value="1"/>
</dbReference>
<evidence type="ECO:0000313" key="11">
    <source>
        <dbReference type="EMBL" id="UTU50651.1"/>
    </source>
</evidence>
<dbReference type="InterPro" id="IPR000515">
    <property type="entry name" value="MetI-like"/>
</dbReference>
<keyword evidence="8 9" id="KW-0472">Membrane</keyword>
<feature type="transmembrane region" description="Helical" evidence="9">
    <location>
        <begin position="365"/>
        <end position="386"/>
    </location>
</feature>
<evidence type="ECO:0000256" key="3">
    <source>
        <dbReference type="ARBA" id="ARBA00022448"/>
    </source>
</evidence>
<dbReference type="PANTHER" id="PTHR30614">
    <property type="entry name" value="MEMBRANE COMPONENT OF AMINO ACID ABC TRANSPORTER"/>
    <property type="match status" value="1"/>
</dbReference>
<reference evidence="11 12" key="1">
    <citation type="journal article" date="2022" name="Microbiol. Resour. Announc.">
        <title>Complete Genome Sequence of Mesorhizobium ciceri Strain R30, a Rhizobium Used as a Commercial Inoculant for Chickpea in Argentina.</title>
        <authorList>
            <person name="Foresto E."/>
            <person name="Revale S."/>
            <person name="Primo E."/>
            <person name="Nievas F."/>
            <person name="Carezzano E."/>
            <person name="Puente M."/>
            <person name="Alzari P."/>
            <person name="Mart M."/>
            <person name="Ben-Assaya M."/>
            <person name="Mornico D."/>
            <person name="Santoro M."/>
            <person name="Mart F."/>
            <person name="Giordano W."/>
            <person name="Bogino P."/>
        </authorList>
    </citation>
    <scope>NUCLEOTIDE SEQUENCE [LARGE SCALE GENOMIC DNA]</scope>
    <source>
        <strain evidence="11 12">R30</strain>
    </source>
</reference>
<gene>
    <name evidence="11" type="ORF">LRP29_24685</name>
</gene>
<dbReference type="CDD" id="cd06261">
    <property type="entry name" value="TM_PBP2"/>
    <property type="match status" value="1"/>
</dbReference>
<dbReference type="SUPFAM" id="SSF161098">
    <property type="entry name" value="MetI-like"/>
    <property type="match status" value="2"/>
</dbReference>
<evidence type="ECO:0000256" key="6">
    <source>
        <dbReference type="ARBA" id="ARBA00022970"/>
    </source>
</evidence>
<feature type="transmembrane region" description="Helical" evidence="9">
    <location>
        <begin position="133"/>
        <end position="154"/>
    </location>
</feature>
<dbReference type="AlphaFoldDB" id="A0AB38T8M6"/>
<evidence type="ECO:0000256" key="9">
    <source>
        <dbReference type="RuleBase" id="RU363032"/>
    </source>
</evidence>
<organism evidence="11 12">
    <name type="scientific">Mesorhizobium ciceri</name>
    <dbReference type="NCBI Taxonomy" id="39645"/>
    <lineage>
        <taxon>Bacteria</taxon>
        <taxon>Pseudomonadati</taxon>
        <taxon>Pseudomonadota</taxon>
        <taxon>Alphaproteobacteria</taxon>
        <taxon>Hyphomicrobiales</taxon>
        <taxon>Phyllobacteriaceae</taxon>
        <taxon>Mesorhizobium</taxon>
    </lineage>
</organism>
<comment type="similarity">
    <text evidence="2">Belongs to the binding-protein-dependent transport system permease family. HisMQ subfamily.</text>
</comment>
<dbReference type="GO" id="GO:0022857">
    <property type="term" value="F:transmembrane transporter activity"/>
    <property type="evidence" value="ECO:0007669"/>
    <property type="project" value="InterPro"/>
</dbReference>
<dbReference type="RefSeq" id="WP_013532422.1">
    <property type="nucleotide sequence ID" value="NZ_CP015062.1"/>
</dbReference>
<dbReference type="Proteomes" id="UP001060070">
    <property type="component" value="Chromosome"/>
</dbReference>
<feature type="transmembrane region" description="Helical" evidence="9">
    <location>
        <begin position="264"/>
        <end position="287"/>
    </location>
</feature>
<dbReference type="GO" id="GO:0043190">
    <property type="term" value="C:ATP-binding cassette (ABC) transporter complex"/>
    <property type="evidence" value="ECO:0007669"/>
    <property type="project" value="InterPro"/>
</dbReference>
<evidence type="ECO:0000256" key="4">
    <source>
        <dbReference type="ARBA" id="ARBA00022475"/>
    </source>
</evidence>
<keyword evidence="4" id="KW-1003">Cell membrane</keyword>
<keyword evidence="7 9" id="KW-1133">Transmembrane helix</keyword>
<dbReference type="NCBIfam" id="TIGR01726">
    <property type="entry name" value="HEQRo_perm_3TM"/>
    <property type="match status" value="1"/>
</dbReference>